<sequence>YFLLSALGLAGVCFGILMPPSQKTLDPVAAKICS</sequence>
<evidence type="ECO:0000313" key="3">
    <source>
        <dbReference type="Proteomes" id="UP000265520"/>
    </source>
</evidence>
<dbReference type="AlphaFoldDB" id="A0A392V1Q3"/>
<evidence type="ECO:0000256" key="1">
    <source>
        <dbReference type="SAM" id="SignalP"/>
    </source>
</evidence>
<reference evidence="2 3" key="1">
    <citation type="journal article" date="2018" name="Front. Plant Sci.">
        <title>Red Clover (Trifolium pratense) and Zigzag Clover (T. medium) - A Picture of Genomic Similarities and Differences.</title>
        <authorList>
            <person name="Dluhosova J."/>
            <person name="Istvanek J."/>
            <person name="Nedelnik J."/>
            <person name="Repkova J."/>
        </authorList>
    </citation>
    <scope>NUCLEOTIDE SEQUENCE [LARGE SCALE GENOMIC DNA]</scope>
    <source>
        <strain evidence="3">cv. 10/8</strain>
        <tissue evidence="2">Leaf</tissue>
    </source>
</reference>
<organism evidence="2 3">
    <name type="scientific">Trifolium medium</name>
    <dbReference type="NCBI Taxonomy" id="97028"/>
    <lineage>
        <taxon>Eukaryota</taxon>
        <taxon>Viridiplantae</taxon>
        <taxon>Streptophyta</taxon>
        <taxon>Embryophyta</taxon>
        <taxon>Tracheophyta</taxon>
        <taxon>Spermatophyta</taxon>
        <taxon>Magnoliopsida</taxon>
        <taxon>eudicotyledons</taxon>
        <taxon>Gunneridae</taxon>
        <taxon>Pentapetalae</taxon>
        <taxon>rosids</taxon>
        <taxon>fabids</taxon>
        <taxon>Fabales</taxon>
        <taxon>Fabaceae</taxon>
        <taxon>Papilionoideae</taxon>
        <taxon>50 kb inversion clade</taxon>
        <taxon>NPAAA clade</taxon>
        <taxon>Hologalegina</taxon>
        <taxon>IRL clade</taxon>
        <taxon>Trifolieae</taxon>
        <taxon>Trifolium</taxon>
    </lineage>
</organism>
<feature type="signal peptide" evidence="1">
    <location>
        <begin position="1"/>
        <end position="15"/>
    </location>
</feature>
<dbReference type="Proteomes" id="UP000265520">
    <property type="component" value="Unassembled WGS sequence"/>
</dbReference>
<feature type="chain" id="PRO_5017350177" evidence="1">
    <location>
        <begin position="16"/>
        <end position="34"/>
    </location>
</feature>
<proteinExistence type="predicted"/>
<accession>A0A392V1Q3</accession>
<dbReference type="EMBL" id="LXQA011038246">
    <property type="protein sequence ID" value="MCI82228.1"/>
    <property type="molecule type" value="Genomic_DNA"/>
</dbReference>
<feature type="non-terminal residue" evidence="2">
    <location>
        <position position="1"/>
    </location>
</feature>
<protein>
    <submittedName>
        <fullName evidence="2">Uncharacterized protein</fullName>
    </submittedName>
</protein>
<name>A0A392V1Q3_9FABA</name>
<comment type="caution">
    <text evidence="2">The sequence shown here is derived from an EMBL/GenBank/DDBJ whole genome shotgun (WGS) entry which is preliminary data.</text>
</comment>
<evidence type="ECO:0000313" key="2">
    <source>
        <dbReference type="EMBL" id="MCI82228.1"/>
    </source>
</evidence>
<keyword evidence="1" id="KW-0732">Signal</keyword>
<keyword evidence="3" id="KW-1185">Reference proteome</keyword>